<dbReference type="InterPro" id="IPR038731">
    <property type="entry name" value="RgtA/B/C-like"/>
</dbReference>
<dbReference type="PANTHER" id="PTHR33908">
    <property type="entry name" value="MANNOSYLTRANSFERASE YKCB-RELATED"/>
    <property type="match status" value="1"/>
</dbReference>
<keyword evidence="7 8" id="KW-0472">Membrane</keyword>
<protein>
    <recommendedName>
        <fullName evidence="9">Glycosyltransferase RgtA/B/C/D-like domain-containing protein</fullName>
    </recommendedName>
</protein>
<reference evidence="10 11" key="1">
    <citation type="journal article" date="2016" name="Nat. Commun.">
        <title>Thousands of microbial genomes shed light on interconnected biogeochemical processes in an aquifer system.</title>
        <authorList>
            <person name="Anantharaman K."/>
            <person name="Brown C.T."/>
            <person name="Hug L.A."/>
            <person name="Sharon I."/>
            <person name="Castelle C.J."/>
            <person name="Probst A.J."/>
            <person name="Thomas B.C."/>
            <person name="Singh A."/>
            <person name="Wilkins M.J."/>
            <person name="Karaoz U."/>
            <person name="Brodie E.L."/>
            <person name="Williams K.H."/>
            <person name="Hubbard S.S."/>
            <person name="Banfield J.F."/>
        </authorList>
    </citation>
    <scope>NUCLEOTIDE SEQUENCE [LARGE SCALE GENOMIC DNA]</scope>
</reference>
<feature type="transmembrane region" description="Helical" evidence="8">
    <location>
        <begin position="12"/>
        <end position="43"/>
    </location>
</feature>
<keyword evidence="4" id="KW-0808">Transferase</keyword>
<accession>A0A1F5JAK4</accession>
<evidence type="ECO:0000256" key="6">
    <source>
        <dbReference type="ARBA" id="ARBA00022989"/>
    </source>
</evidence>
<evidence type="ECO:0000256" key="5">
    <source>
        <dbReference type="ARBA" id="ARBA00022692"/>
    </source>
</evidence>
<dbReference type="GO" id="GO:0009103">
    <property type="term" value="P:lipopolysaccharide biosynthetic process"/>
    <property type="evidence" value="ECO:0007669"/>
    <property type="project" value="UniProtKB-ARBA"/>
</dbReference>
<feature type="transmembrane region" description="Helical" evidence="8">
    <location>
        <begin position="261"/>
        <end position="281"/>
    </location>
</feature>
<dbReference type="GO" id="GO:0016763">
    <property type="term" value="F:pentosyltransferase activity"/>
    <property type="evidence" value="ECO:0007669"/>
    <property type="project" value="TreeGrafter"/>
</dbReference>
<comment type="subcellular location">
    <subcellularLocation>
        <location evidence="1">Cell membrane</location>
        <topology evidence="1">Multi-pass membrane protein</topology>
    </subcellularLocation>
</comment>
<dbReference type="Proteomes" id="UP000177042">
    <property type="component" value="Unassembled WGS sequence"/>
</dbReference>
<dbReference type="GO" id="GO:0005886">
    <property type="term" value="C:plasma membrane"/>
    <property type="evidence" value="ECO:0007669"/>
    <property type="project" value="UniProtKB-SubCell"/>
</dbReference>
<dbReference type="Pfam" id="PF13231">
    <property type="entry name" value="PMT_2"/>
    <property type="match status" value="1"/>
</dbReference>
<organism evidence="10 11">
    <name type="scientific">Candidatus Daviesbacteria bacterium RIFCSPHIGHO2_02_FULL_39_12</name>
    <dbReference type="NCBI Taxonomy" id="1797770"/>
    <lineage>
        <taxon>Bacteria</taxon>
        <taxon>Candidatus Daviesiibacteriota</taxon>
    </lineage>
</organism>
<dbReference type="EMBL" id="MFCX01000022">
    <property type="protein sequence ID" value="OGE25674.1"/>
    <property type="molecule type" value="Genomic_DNA"/>
</dbReference>
<keyword evidence="6 8" id="KW-1133">Transmembrane helix</keyword>
<evidence type="ECO:0000256" key="1">
    <source>
        <dbReference type="ARBA" id="ARBA00004651"/>
    </source>
</evidence>
<feature type="transmembrane region" description="Helical" evidence="8">
    <location>
        <begin position="63"/>
        <end position="82"/>
    </location>
</feature>
<feature type="transmembrane region" description="Helical" evidence="8">
    <location>
        <begin position="375"/>
        <end position="393"/>
    </location>
</feature>
<evidence type="ECO:0000256" key="4">
    <source>
        <dbReference type="ARBA" id="ARBA00022679"/>
    </source>
</evidence>
<dbReference type="PANTHER" id="PTHR33908:SF11">
    <property type="entry name" value="MEMBRANE PROTEIN"/>
    <property type="match status" value="1"/>
</dbReference>
<evidence type="ECO:0000313" key="10">
    <source>
        <dbReference type="EMBL" id="OGE25674.1"/>
    </source>
</evidence>
<keyword evidence="2" id="KW-1003">Cell membrane</keyword>
<feature type="transmembrane region" description="Helical" evidence="8">
    <location>
        <begin position="352"/>
        <end position="368"/>
    </location>
</feature>
<feature type="transmembrane region" description="Helical" evidence="8">
    <location>
        <begin position="218"/>
        <end position="249"/>
    </location>
</feature>
<keyword evidence="5 8" id="KW-0812">Transmembrane</keyword>
<name>A0A1F5JAK4_9BACT</name>
<gene>
    <name evidence="10" type="ORF">A3C26_01780</name>
</gene>
<feature type="domain" description="Glycosyltransferase RgtA/B/C/D-like" evidence="9">
    <location>
        <begin position="134"/>
        <end position="274"/>
    </location>
</feature>
<keyword evidence="3" id="KW-0328">Glycosyltransferase</keyword>
<feature type="transmembrane region" description="Helical" evidence="8">
    <location>
        <begin position="399"/>
        <end position="418"/>
    </location>
</feature>
<evidence type="ECO:0000256" key="3">
    <source>
        <dbReference type="ARBA" id="ARBA00022676"/>
    </source>
</evidence>
<sequence>MFNTAILIGLYGYLILFLGLLGFLSKGIILITTLIFALTILVIFRKNLGWRKISLRRFNRQNAFFYILIATLFLLGFINLIGVLGPELAFDALWYHLTLPKLYLQNGSFYFVPGGTLYYSVMPQLTEMLYLASLALHSEILAKIVHFIFGLGICLSIYKIVKHFLTTEFSLLAVIVFYGNLVVAWESITAYTELSRTFFELLAFWGIVKWIEDRQLKWFVYSGLIIGLAISTKLLSFGTLGLLLIFIFAYSFKLKDPIIKIFKNMVTYICFAILVPLPWFIHAFMNRGNPFYPLFSNDLQGNTRIPTLSPVNFFQDIWEVFTHAADPISPVYIVFLPLSFLIFKKFNAKERVFFYFSVLSVIVWYLTPRTGGGRFLIPFLPVLSMLVVLTLNLLQTQKIFFRLSVAFILFIAFITILFRGMANQRYISYVLGRENKEAFLSKHLEFNYGNFADIDGYFAKKIKLDDKVLLYGFHNLYYVNFPFIDDSWVKVGDKFNYIAVKEGQLPKEFKEWKMIYSNEITKVKLYSPK</sequence>
<feature type="transmembrane region" description="Helical" evidence="8">
    <location>
        <begin position="164"/>
        <end position="185"/>
    </location>
</feature>
<dbReference type="InterPro" id="IPR050297">
    <property type="entry name" value="LipidA_mod_glycosyltrf_83"/>
</dbReference>
<evidence type="ECO:0000313" key="11">
    <source>
        <dbReference type="Proteomes" id="UP000177042"/>
    </source>
</evidence>
<evidence type="ECO:0000256" key="7">
    <source>
        <dbReference type="ARBA" id="ARBA00023136"/>
    </source>
</evidence>
<proteinExistence type="predicted"/>
<evidence type="ECO:0000256" key="2">
    <source>
        <dbReference type="ARBA" id="ARBA00022475"/>
    </source>
</evidence>
<feature type="transmembrane region" description="Helical" evidence="8">
    <location>
        <begin position="140"/>
        <end position="158"/>
    </location>
</feature>
<evidence type="ECO:0000259" key="9">
    <source>
        <dbReference type="Pfam" id="PF13231"/>
    </source>
</evidence>
<evidence type="ECO:0000256" key="8">
    <source>
        <dbReference type="SAM" id="Phobius"/>
    </source>
</evidence>
<dbReference type="AlphaFoldDB" id="A0A1F5JAK4"/>
<comment type="caution">
    <text evidence="10">The sequence shown here is derived from an EMBL/GenBank/DDBJ whole genome shotgun (WGS) entry which is preliminary data.</text>
</comment>